<gene>
    <name evidence="1" type="ORF">ABOZ73_17905</name>
</gene>
<sequence>MTDKTVTGWKLDRGEREALLLRFPPAYEHPIADHVTLQADASADTPLPSAVKGEIVGRTDDRRGVQAMVMRIDGTSNRPGGGFYHVTWSLAEGRQAVESNDVIAERGWESLDRPIPITLTPARF</sequence>
<evidence type="ECO:0000313" key="1">
    <source>
        <dbReference type="EMBL" id="XDO96617.1"/>
    </source>
</evidence>
<accession>A0AB39KRY2</accession>
<dbReference type="AlphaFoldDB" id="A0AB39KRY2"/>
<dbReference type="RefSeq" id="WP_369059458.1">
    <property type="nucleotide sequence ID" value="NZ_CP158375.1"/>
</dbReference>
<protein>
    <submittedName>
        <fullName evidence="1">Uncharacterized protein</fullName>
    </submittedName>
</protein>
<organism evidence="1">
    <name type="scientific">Caulobacter sp. 73W</name>
    <dbReference type="NCBI Taxonomy" id="3161137"/>
    <lineage>
        <taxon>Bacteria</taxon>
        <taxon>Pseudomonadati</taxon>
        <taxon>Pseudomonadota</taxon>
        <taxon>Alphaproteobacteria</taxon>
        <taxon>Caulobacterales</taxon>
        <taxon>Caulobacteraceae</taxon>
        <taxon>Caulobacter</taxon>
    </lineage>
</organism>
<proteinExistence type="predicted"/>
<reference evidence="1" key="1">
    <citation type="submission" date="2024-06" db="EMBL/GenBank/DDBJ databases">
        <title>Caulobacter inopinatus, sp. nov.</title>
        <authorList>
            <person name="Donachie S.P."/>
        </authorList>
    </citation>
    <scope>NUCLEOTIDE SEQUENCE</scope>
    <source>
        <strain evidence="1">73W</strain>
    </source>
</reference>
<dbReference type="EMBL" id="CP158375">
    <property type="protein sequence ID" value="XDO96617.1"/>
    <property type="molecule type" value="Genomic_DNA"/>
</dbReference>
<name>A0AB39KRY2_9CAUL</name>